<organism evidence="1 2">
    <name type="scientific">Mycoplana azooxidifex</name>
    <dbReference type="NCBI Taxonomy" id="1636188"/>
    <lineage>
        <taxon>Bacteria</taxon>
        <taxon>Pseudomonadati</taxon>
        <taxon>Pseudomonadota</taxon>
        <taxon>Alphaproteobacteria</taxon>
        <taxon>Hyphomicrobiales</taxon>
        <taxon>Rhizobiaceae</taxon>
        <taxon>Mycoplana</taxon>
    </lineage>
</organism>
<proteinExistence type="predicted"/>
<reference evidence="1 2" key="1">
    <citation type="submission" date="2020-08" db="EMBL/GenBank/DDBJ databases">
        <title>Genomic Encyclopedia of Type Strains, Phase IV (KMG-IV): sequencing the most valuable type-strain genomes for metagenomic binning, comparative biology and taxonomic classification.</title>
        <authorList>
            <person name="Goeker M."/>
        </authorList>
    </citation>
    <scope>NUCLEOTIDE SEQUENCE [LARGE SCALE GENOMIC DNA]</scope>
    <source>
        <strain evidence="1 2">DSM 100211</strain>
    </source>
</reference>
<protein>
    <submittedName>
        <fullName evidence="1">Uncharacterized protein</fullName>
    </submittedName>
</protein>
<evidence type="ECO:0000313" key="2">
    <source>
        <dbReference type="Proteomes" id="UP000574761"/>
    </source>
</evidence>
<dbReference type="EMBL" id="JACIEE010000003">
    <property type="protein sequence ID" value="MBB3976601.1"/>
    <property type="molecule type" value="Genomic_DNA"/>
</dbReference>
<gene>
    <name evidence="1" type="ORF">GGQ64_001790</name>
</gene>
<name>A0A7W6D8K9_9HYPH</name>
<keyword evidence="2" id="KW-1185">Reference proteome</keyword>
<dbReference type="AlphaFoldDB" id="A0A7W6D8K9"/>
<accession>A0A7W6D8K9</accession>
<dbReference type="Proteomes" id="UP000574761">
    <property type="component" value="Unassembled WGS sequence"/>
</dbReference>
<comment type="caution">
    <text evidence="1">The sequence shown here is derived from an EMBL/GenBank/DDBJ whole genome shotgun (WGS) entry which is preliminary data.</text>
</comment>
<evidence type="ECO:0000313" key="1">
    <source>
        <dbReference type="EMBL" id="MBB3976601.1"/>
    </source>
</evidence>
<sequence>MAKEKTSNGLFHDTLADEDLKLTMAGSSRKATKAA</sequence>